<keyword evidence="6 9" id="KW-0067">ATP-binding</keyword>
<evidence type="ECO:0000313" key="11">
    <source>
        <dbReference type="EMBL" id="CAE0608292.1"/>
    </source>
</evidence>
<dbReference type="EMBL" id="HBIS01002367">
    <property type="protein sequence ID" value="CAE0608292.1"/>
    <property type="molecule type" value="Transcribed_RNA"/>
</dbReference>
<protein>
    <recommendedName>
        <fullName evidence="1">non-specific serine/threonine protein kinase</fullName>
        <ecNumber evidence="1">2.7.11.1</ecNumber>
    </recommendedName>
</protein>
<dbReference type="InterPro" id="IPR052239">
    <property type="entry name" value="Ser/Thr-specific_kinases"/>
</dbReference>
<dbReference type="InterPro" id="IPR011009">
    <property type="entry name" value="Kinase-like_dom_sf"/>
</dbReference>
<dbReference type="PANTHER" id="PTHR45998">
    <property type="entry name" value="SERINE/THREONINE-PROTEIN KINASE 16"/>
    <property type="match status" value="1"/>
</dbReference>
<evidence type="ECO:0000256" key="3">
    <source>
        <dbReference type="ARBA" id="ARBA00022679"/>
    </source>
</evidence>
<evidence type="ECO:0000256" key="8">
    <source>
        <dbReference type="ARBA" id="ARBA00048679"/>
    </source>
</evidence>
<evidence type="ECO:0000256" key="6">
    <source>
        <dbReference type="ARBA" id="ARBA00022840"/>
    </source>
</evidence>
<dbReference type="PANTHER" id="PTHR45998:SF2">
    <property type="entry name" value="SERINE_THREONINE-PROTEIN KINASE 16"/>
    <property type="match status" value="1"/>
</dbReference>
<dbReference type="SUPFAM" id="SSF56112">
    <property type="entry name" value="Protein kinase-like (PK-like)"/>
    <property type="match status" value="1"/>
</dbReference>
<dbReference type="GO" id="GO:0005524">
    <property type="term" value="F:ATP binding"/>
    <property type="evidence" value="ECO:0007669"/>
    <property type="project" value="UniProtKB-UniRule"/>
</dbReference>
<dbReference type="AlphaFoldDB" id="A0A7S3UAH4"/>
<dbReference type="InterPro" id="IPR017441">
    <property type="entry name" value="Protein_kinase_ATP_BS"/>
</dbReference>
<evidence type="ECO:0000259" key="10">
    <source>
        <dbReference type="PROSITE" id="PS50011"/>
    </source>
</evidence>
<keyword evidence="3" id="KW-0808">Transferase</keyword>
<dbReference type="InterPro" id="IPR000719">
    <property type="entry name" value="Prot_kinase_dom"/>
</dbReference>
<evidence type="ECO:0000256" key="7">
    <source>
        <dbReference type="ARBA" id="ARBA00047899"/>
    </source>
</evidence>
<comment type="catalytic activity">
    <reaction evidence="8">
        <text>L-seryl-[protein] + ATP = O-phospho-L-seryl-[protein] + ADP + H(+)</text>
        <dbReference type="Rhea" id="RHEA:17989"/>
        <dbReference type="Rhea" id="RHEA-COMP:9863"/>
        <dbReference type="Rhea" id="RHEA-COMP:11604"/>
        <dbReference type="ChEBI" id="CHEBI:15378"/>
        <dbReference type="ChEBI" id="CHEBI:29999"/>
        <dbReference type="ChEBI" id="CHEBI:30616"/>
        <dbReference type="ChEBI" id="CHEBI:83421"/>
        <dbReference type="ChEBI" id="CHEBI:456216"/>
        <dbReference type="EC" id="2.7.11.1"/>
    </reaction>
</comment>
<dbReference type="GO" id="GO:0005737">
    <property type="term" value="C:cytoplasm"/>
    <property type="evidence" value="ECO:0007669"/>
    <property type="project" value="TreeGrafter"/>
</dbReference>
<dbReference type="Gene3D" id="1.10.510.10">
    <property type="entry name" value="Transferase(Phosphotransferase) domain 1"/>
    <property type="match status" value="1"/>
</dbReference>
<keyword evidence="2" id="KW-0723">Serine/threonine-protein kinase</keyword>
<evidence type="ECO:0000256" key="1">
    <source>
        <dbReference type="ARBA" id="ARBA00012513"/>
    </source>
</evidence>
<dbReference type="PROSITE" id="PS50011">
    <property type="entry name" value="PROTEIN_KINASE_DOM"/>
    <property type="match status" value="1"/>
</dbReference>
<evidence type="ECO:0000256" key="4">
    <source>
        <dbReference type="ARBA" id="ARBA00022741"/>
    </source>
</evidence>
<name>A0A7S3UAH4_9CHLO</name>
<keyword evidence="4 9" id="KW-0547">Nucleotide-binding</keyword>
<organism evidence="11">
    <name type="scientific">Picocystis salinarum</name>
    <dbReference type="NCBI Taxonomy" id="88271"/>
    <lineage>
        <taxon>Eukaryota</taxon>
        <taxon>Viridiplantae</taxon>
        <taxon>Chlorophyta</taxon>
        <taxon>Picocystophyceae</taxon>
        <taxon>Picocystales</taxon>
        <taxon>Picocystaceae</taxon>
        <taxon>Picocystis</taxon>
    </lineage>
</organism>
<sequence>MAGCFASWKQMWTSQEDNMRGKRVRIGERVLLLGESVGEGASAYVRIATEEAPRPSKRKLALKRVLLQSEEQLEDVQLEIEAWETFARAPHVLRLIDWDIRPVKTGTNATTKEALMLFPLYEDGSLQELGGGREPIEAMQAFLQVAKALENLHHHEPPHAHRDVKPANVLVRLSHEGGTKRIDKVVLTDLGSCRPARIYVRSRRDALYLMEDAAQRCTAPYRAPELFDVASHCDVDERIDIWSMGCLLYFMMHGRSPFEPRADELGASVAMAVLSAKVEFPDEKGAGNLAAVGRAAYPREMKDLVRFCVNVDPADRPHIQQVIQRAEQVLESLREEEGT</sequence>
<dbReference type="Pfam" id="PF00069">
    <property type="entry name" value="Pkinase"/>
    <property type="match status" value="1"/>
</dbReference>
<feature type="binding site" evidence="9">
    <location>
        <position position="63"/>
    </location>
    <ligand>
        <name>ATP</name>
        <dbReference type="ChEBI" id="CHEBI:30616"/>
    </ligand>
</feature>
<comment type="catalytic activity">
    <reaction evidence="7">
        <text>L-threonyl-[protein] + ATP = O-phospho-L-threonyl-[protein] + ADP + H(+)</text>
        <dbReference type="Rhea" id="RHEA:46608"/>
        <dbReference type="Rhea" id="RHEA-COMP:11060"/>
        <dbReference type="Rhea" id="RHEA-COMP:11605"/>
        <dbReference type="ChEBI" id="CHEBI:15378"/>
        <dbReference type="ChEBI" id="CHEBI:30013"/>
        <dbReference type="ChEBI" id="CHEBI:30616"/>
        <dbReference type="ChEBI" id="CHEBI:61977"/>
        <dbReference type="ChEBI" id="CHEBI:456216"/>
        <dbReference type="EC" id="2.7.11.1"/>
    </reaction>
</comment>
<accession>A0A7S3UAH4</accession>
<reference evidence="11" key="1">
    <citation type="submission" date="2021-01" db="EMBL/GenBank/DDBJ databases">
        <authorList>
            <person name="Corre E."/>
            <person name="Pelletier E."/>
            <person name="Niang G."/>
            <person name="Scheremetjew M."/>
            <person name="Finn R."/>
            <person name="Kale V."/>
            <person name="Holt S."/>
            <person name="Cochrane G."/>
            <person name="Meng A."/>
            <person name="Brown T."/>
            <person name="Cohen L."/>
        </authorList>
    </citation>
    <scope>NUCLEOTIDE SEQUENCE</scope>
    <source>
        <strain evidence="11">CCMP1897</strain>
    </source>
</reference>
<dbReference type="GO" id="GO:0004674">
    <property type="term" value="F:protein serine/threonine kinase activity"/>
    <property type="evidence" value="ECO:0007669"/>
    <property type="project" value="UniProtKB-KW"/>
</dbReference>
<proteinExistence type="predicted"/>
<feature type="domain" description="Protein kinase" evidence="10">
    <location>
        <begin position="31"/>
        <end position="330"/>
    </location>
</feature>
<gene>
    <name evidence="11" type="ORF">PSAL00342_LOCUS2109</name>
</gene>
<evidence type="ECO:0000256" key="9">
    <source>
        <dbReference type="PROSITE-ProRule" id="PRU10141"/>
    </source>
</evidence>
<dbReference type="EC" id="2.7.11.1" evidence="1"/>
<keyword evidence="5" id="KW-0418">Kinase</keyword>
<dbReference type="PROSITE" id="PS00107">
    <property type="entry name" value="PROTEIN_KINASE_ATP"/>
    <property type="match status" value="1"/>
</dbReference>
<dbReference type="SMART" id="SM00220">
    <property type="entry name" value="S_TKc"/>
    <property type="match status" value="1"/>
</dbReference>
<evidence type="ECO:0000256" key="5">
    <source>
        <dbReference type="ARBA" id="ARBA00022777"/>
    </source>
</evidence>
<evidence type="ECO:0000256" key="2">
    <source>
        <dbReference type="ARBA" id="ARBA00022527"/>
    </source>
</evidence>